<keyword evidence="2" id="KW-1185">Reference proteome</keyword>
<sequence>MLVEDSRDRVNNPRFRDNTFVCEHGIGRKHLQSSSAALEMGSDQAAVKMDILDFYKDAHWDIQELVICALAQDKRSTWSYDKPTRTITVESLHALRHDGEAEQQLSQILMAIWIGVVRKLVVETRFTTNITHWGYKYYDIQQELTDSNIRNWLLEYVPVGFPVEFVYNPEPIPE</sequence>
<organism evidence="1 2">
    <name type="scientific">Riccia fluitans</name>
    <dbReference type="NCBI Taxonomy" id="41844"/>
    <lineage>
        <taxon>Eukaryota</taxon>
        <taxon>Viridiplantae</taxon>
        <taxon>Streptophyta</taxon>
        <taxon>Embryophyta</taxon>
        <taxon>Marchantiophyta</taxon>
        <taxon>Marchantiopsida</taxon>
        <taxon>Marchantiidae</taxon>
        <taxon>Marchantiales</taxon>
        <taxon>Ricciaceae</taxon>
        <taxon>Riccia</taxon>
    </lineage>
</organism>
<gene>
    <name evidence="1" type="ORF">R1flu_003470</name>
</gene>
<protein>
    <submittedName>
        <fullName evidence="1">Uncharacterized protein</fullName>
    </submittedName>
</protein>
<dbReference type="EMBL" id="JBHFFA010000006">
    <property type="protein sequence ID" value="KAL2623265.1"/>
    <property type="molecule type" value="Genomic_DNA"/>
</dbReference>
<proteinExistence type="predicted"/>
<comment type="caution">
    <text evidence="1">The sequence shown here is derived from an EMBL/GenBank/DDBJ whole genome shotgun (WGS) entry which is preliminary data.</text>
</comment>
<accession>A0ABD1Y954</accession>
<name>A0ABD1Y954_9MARC</name>
<evidence type="ECO:0000313" key="2">
    <source>
        <dbReference type="Proteomes" id="UP001605036"/>
    </source>
</evidence>
<dbReference type="AlphaFoldDB" id="A0ABD1Y954"/>
<evidence type="ECO:0000313" key="1">
    <source>
        <dbReference type="EMBL" id="KAL2623265.1"/>
    </source>
</evidence>
<reference evidence="1 2" key="1">
    <citation type="submission" date="2024-09" db="EMBL/GenBank/DDBJ databases">
        <title>Chromosome-scale assembly of Riccia fluitans.</title>
        <authorList>
            <person name="Paukszto L."/>
            <person name="Sawicki J."/>
            <person name="Karawczyk K."/>
            <person name="Piernik-Szablinska J."/>
            <person name="Szczecinska M."/>
            <person name="Mazdziarz M."/>
        </authorList>
    </citation>
    <scope>NUCLEOTIDE SEQUENCE [LARGE SCALE GENOMIC DNA]</scope>
    <source>
        <strain evidence="1">Rf_01</strain>
        <tissue evidence="1">Aerial parts of the thallus</tissue>
    </source>
</reference>
<dbReference type="Proteomes" id="UP001605036">
    <property type="component" value="Unassembled WGS sequence"/>
</dbReference>